<dbReference type="GO" id="GO:0005524">
    <property type="term" value="F:ATP binding"/>
    <property type="evidence" value="ECO:0007669"/>
    <property type="project" value="UniProtKB-KW"/>
</dbReference>
<dbReference type="InterPro" id="IPR027417">
    <property type="entry name" value="P-loop_NTPase"/>
</dbReference>
<dbReference type="Pfam" id="PF01121">
    <property type="entry name" value="CoaE"/>
    <property type="match status" value="1"/>
</dbReference>
<proteinExistence type="inferred from homology"/>
<name>A0A8X6GTQ2_TRICU</name>
<keyword evidence="1" id="KW-0547">Nucleotide-binding</keyword>
<dbReference type="CDD" id="cd02022">
    <property type="entry name" value="DPCK"/>
    <property type="match status" value="1"/>
</dbReference>
<dbReference type="SUPFAM" id="SSF51412">
    <property type="entry name" value="Inosine monophosphate dehydrogenase (IMPDH)"/>
    <property type="match status" value="1"/>
</dbReference>
<dbReference type="EMBL" id="BMAO01006561">
    <property type="protein sequence ID" value="GFR09583.1"/>
    <property type="molecule type" value="Genomic_DNA"/>
</dbReference>
<keyword evidence="3" id="KW-0808">Transferase</keyword>
<evidence type="ECO:0000313" key="3">
    <source>
        <dbReference type="EMBL" id="GFQ73614.1"/>
    </source>
</evidence>
<dbReference type="PANTHER" id="PTHR32332:SF18">
    <property type="entry name" value="2-NITROPROPANE DIOXYGENASE"/>
    <property type="match status" value="1"/>
</dbReference>
<evidence type="ECO:0000313" key="5">
    <source>
        <dbReference type="Proteomes" id="UP000887116"/>
    </source>
</evidence>
<dbReference type="InterPro" id="IPR001977">
    <property type="entry name" value="Depp_CoAkinase"/>
</dbReference>
<dbReference type="GO" id="GO:0004140">
    <property type="term" value="F:dephospho-CoA kinase activity"/>
    <property type="evidence" value="ECO:0007669"/>
    <property type="project" value="InterPro"/>
</dbReference>
<sequence>MIISLTGGIGVGKSFVANCFQEFGAVVFDADSVVHQLYKVDKSIISYAEKNFPGVVVNGEIDRTVLSKYFLAYDENWKQFQSLVHSAVLRELEFFIAKEKKIDRKLLVLDVPLLLETKFYLYCDLIVFVHADSVVQAQRLNERNIDKEKLNLISDVQLSIEEKRKMSDFIIDTSVSKEVKDCEEVLKNKIKKIVISGKEVWPIIEGGKGIAISDGRSSGAFAAADAVGTFSGANAKLIDDNGELVPLIYKGKTRNEKHNELIEYSIKAGISQAKIANEISKGHGRIHMNVLWEMGAAERVLHGILEKAKGLVHGITCGAGMPYRLGEIAAKYQVYYYPIVSSVRAFKALWKRTYQRISSYLLGGVVYEDPWLAGGHNGLSNSEDPELPQAPFERVAELRSFMNEIGLSETPIVMAGGVWHLKDWEHWFDNLQIGPIAFQFGTRPLLTKESPISAEWKKKLLTLEEGDVFLNKFSPTGFYSSAVRNNFIRELQERKLHQVNFSENASEESNSEFAMGSRGRKIYLTAKDKELANTWTKAGYTEAMKTPDTTVIFVTPGKFAEIRQDQINCMGCLSHCLFSNWKDHGDHSTGRKPDPRSFCIQKTLQNIIHDGDIENELMFSGHNVYKFKQDPFYGDGYVPTVKELVERILTGY</sequence>
<accession>A0A8X6GTQ2</accession>
<dbReference type="PANTHER" id="PTHR32332">
    <property type="entry name" value="2-NITROPROPANE DIOXYGENASE"/>
    <property type="match status" value="1"/>
</dbReference>
<keyword evidence="5" id="KW-1185">Reference proteome</keyword>
<dbReference type="NCBIfam" id="TIGR00152">
    <property type="entry name" value="dephospho-CoA kinase"/>
    <property type="match status" value="1"/>
</dbReference>
<gene>
    <name evidence="3" type="primary">coaE</name>
    <name evidence="3" type="ORF">TNCT_438921</name>
    <name evidence="4" type="ORF">TNCT_503161</name>
</gene>
<evidence type="ECO:0000313" key="4">
    <source>
        <dbReference type="EMBL" id="GFR09583.1"/>
    </source>
</evidence>
<dbReference type="PROSITE" id="PS51219">
    <property type="entry name" value="DPCK"/>
    <property type="match status" value="1"/>
</dbReference>
<reference evidence="3" key="1">
    <citation type="submission" date="2020-07" db="EMBL/GenBank/DDBJ databases">
        <title>Multicomponent nature underlies the extraordinary mechanical properties of spider dragline silk.</title>
        <authorList>
            <person name="Kono N."/>
            <person name="Nakamura H."/>
            <person name="Mori M."/>
            <person name="Yoshida Y."/>
            <person name="Ohtoshi R."/>
            <person name="Malay A.D."/>
            <person name="Moran D.A.P."/>
            <person name="Tomita M."/>
            <person name="Numata K."/>
            <person name="Arakawa K."/>
        </authorList>
    </citation>
    <scope>NUCLEOTIDE SEQUENCE</scope>
</reference>
<dbReference type="InterPro" id="IPR013785">
    <property type="entry name" value="Aldolase_TIM"/>
</dbReference>
<evidence type="ECO:0000256" key="2">
    <source>
        <dbReference type="ARBA" id="ARBA00022840"/>
    </source>
</evidence>
<keyword evidence="3" id="KW-0418">Kinase</keyword>
<dbReference type="HAMAP" id="MF_00376">
    <property type="entry name" value="Dephospho_CoA_kinase"/>
    <property type="match status" value="1"/>
</dbReference>
<dbReference type="GO" id="GO:0015937">
    <property type="term" value="P:coenzyme A biosynthetic process"/>
    <property type="evidence" value="ECO:0007669"/>
    <property type="project" value="InterPro"/>
</dbReference>
<dbReference type="Proteomes" id="UP000887116">
    <property type="component" value="Unassembled WGS sequence"/>
</dbReference>
<dbReference type="Gene3D" id="3.40.50.300">
    <property type="entry name" value="P-loop containing nucleotide triphosphate hydrolases"/>
    <property type="match status" value="1"/>
</dbReference>
<protein>
    <submittedName>
        <fullName evidence="3">Dephospho-CoA kinase</fullName>
    </submittedName>
</protein>
<comment type="caution">
    <text evidence="3">The sequence shown here is derived from an EMBL/GenBank/DDBJ whole genome shotgun (WGS) entry which is preliminary data.</text>
</comment>
<dbReference type="Pfam" id="PF03060">
    <property type="entry name" value="NMO"/>
    <property type="match status" value="1"/>
</dbReference>
<dbReference type="AlphaFoldDB" id="A0A8X6GTQ2"/>
<dbReference type="SUPFAM" id="SSF52540">
    <property type="entry name" value="P-loop containing nucleoside triphosphate hydrolases"/>
    <property type="match status" value="1"/>
</dbReference>
<dbReference type="OrthoDB" id="8121271at2759"/>
<evidence type="ECO:0000256" key="1">
    <source>
        <dbReference type="ARBA" id="ARBA00022741"/>
    </source>
</evidence>
<dbReference type="EMBL" id="BMAO01001468">
    <property type="protein sequence ID" value="GFQ73614.1"/>
    <property type="molecule type" value="Genomic_DNA"/>
</dbReference>
<organism evidence="3 5">
    <name type="scientific">Trichonephila clavata</name>
    <name type="common">Joro spider</name>
    <name type="synonym">Nephila clavata</name>
    <dbReference type="NCBI Taxonomy" id="2740835"/>
    <lineage>
        <taxon>Eukaryota</taxon>
        <taxon>Metazoa</taxon>
        <taxon>Ecdysozoa</taxon>
        <taxon>Arthropoda</taxon>
        <taxon>Chelicerata</taxon>
        <taxon>Arachnida</taxon>
        <taxon>Araneae</taxon>
        <taxon>Araneomorphae</taxon>
        <taxon>Entelegynae</taxon>
        <taxon>Araneoidea</taxon>
        <taxon>Nephilidae</taxon>
        <taxon>Trichonephila</taxon>
    </lineage>
</organism>
<keyword evidence="2" id="KW-0067">ATP-binding</keyword>
<dbReference type="Gene3D" id="3.20.20.70">
    <property type="entry name" value="Aldolase class I"/>
    <property type="match status" value="1"/>
</dbReference>